<evidence type="ECO:0000256" key="3">
    <source>
        <dbReference type="SAM" id="MobiDB-lite"/>
    </source>
</evidence>
<feature type="compositionally biased region" description="Basic and acidic residues" evidence="3">
    <location>
        <begin position="1"/>
        <end position="19"/>
    </location>
</feature>
<feature type="compositionally biased region" description="Polar residues" evidence="3">
    <location>
        <begin position="71"/>
        <end position="83"/>
    </location>
</feature>
<organism evidence="4 5">
    <name type="scientific">Ramalina farinacea</name>
    <dbReference type="NCBI Taxonomy" id="258253"/>
    <lineage>
        <taxon>Eukaryota</taxon>
        <taxon>Fungi</taxon>
        <taxon>Dikarya</taxon>
        <taxon>Ascomycota</taxon>
        <taxon>Pezizomycotina</taxon>
        <taxon>Lecanoromycetes</taxon>
        <taxon>OSLEUM clade</taxon>
        <taxon>Lecanoromycetidae</taxon>
        <taxon>Lecanorales</taxon>
        <taxon>Lecanorineae</taxon>
        <taxon>Ramalinaceae</taxon>
        <taxon>Ramalina</taxon>
    </lineage>
</organism>
<keyword evidence="2" id="KW-0539">Nucleus</keyword>
<feature type="compositionally biased region" description="Acidic residues" evidence="3">
    <location>
        <begin position="897"/>
        <end position="911"/>
    </location>
</feature>
<accession>A0AA43U2D5</accession>
<name>A0AA43U2D5_9LECA</name>
<feature type="region of interest" description="Disordered" evidence="3">
    <location>
        <begin position="682"/>
        <end position="758"/>
    </location>
</feature>
<feature type="compositionally biased region" description="Basic and acidic residues" evidence="3">
    <location>
        <begin position="198"/>
        <end position="223"/>
    </location>
</feature>
<feature type="compositionally biased region" description="Low complexity" evidence="3">
    <location>
        <begin position="740"/>
        <end position="749"/>
    </location>
</feature>
<dbReference type="EMBL" id="JAPUFD010000027">
    <property type="protein sequence ID" value="MDI1493487.1"/>
    <property type="molecule type" value="Genomic_DNA"/>
</dbReference>
<feature type="compositionally biased region" description="Basic and acidic residues" evidence="3">
    <location>
        <begin position="91"/>
        <end position="103"/>
    </location>
</feature>
<feature type="region of interest" description="Disordered" evidence="3">
    <location>
        <begin position="835"/>
        <end position="930"/>
    </location>
</feature>
<proteinExistence type="predicted"/>
<evidence type="ECO:0000256" key="1">
    <source>
        <dbReference type="ARBA" id="ARBA00004123"/>
    </source>
</evidence>
<feature type="compositionally biased region" description="Polar residues" evidence="3">
    <location>
        <begin position="281"/>
        <end position="326"/>
    </location>
</feature>
<feature type="compositionally biased region" description="Low complexity" evidence="3">
    <location>
        <begin position="41"/>
        <end position="54"/>
    </location>
</feature>
<comment type="subcellular location">
    <subcellularLocation>
        <location evidence="1">Nucleus</location>
    </subcellularLocation>
</comment>
<evidence type="ECO:0000313" key="4">
    <source>
        <dbReference type="EMBL" id="MDI1493487.1"/>
    </source>
</evidence>
<dbReference type="InterPro" id="IPR045138">
    <property type="entry name" value="MeCP2/MBD4"/>
</dbReference>
<reference evidence="4" key="1">
    <citation type="journal article" date="2023" name="Genome Biol. Evol.">
        <title>First Whole Genome Sequence and Flow Cytometry Genome Size Data for the Lichen-Forming Fungus Ramalina farinacea (Ascomycota).</title>
        <authorList>
            <person name="Llewellyn T."/>
            <person name="Mian S."/>
            <person name="Hill R."/>
            <person name="Leitch I.J."/>
            <person name="Gaya E."/>
        </authorList>
    </citation>
    <scope>NUCLEOTIDE SEQUENCE</scope>
    <source>
        <strain evidence="4">LIQ254RAFAR</strain>
    </source>
</reference>
<dbReference type="AlphaFoldDB" id="A0AA43U2D5"/>
<dbReference type="GO" id="GO:0003677">
    <property type="term" value="F:DNA binding"/>
    <property type="evidence" value="ECO:0007669"/>
    <property type="project" value="InterPro"/>
</dbReference>
<feature type="compositionally biased region" description="Pro residues" evidence="3">
    <location>
        <begin position="354"/>
        <end position="367"/>
    </location>
</feature>
<feature type="compositionally biased region" description="Polar residues" evidence="3">
    <location>
        <begin position="225"/>
        <end position="235"/>
    </location>
</feature>
<evidence type="ECO:0000313" key="5">
    <source>
        <dbReference type="Proteomes" id="UP001161017"/>
    </source>
</evidence>
<keyword evidence="5" id="KW-1185">Reference proteome</keyword>
<feature type="compositionally biased region" description="Basic and acidic residues" evidence="3">
    <location>
        <begin position="148"/>
        <end position="188"/>
    </location>
</feature>
<feature type="compositionally biased region" description="Basic and acidic residues" evidence="3">
    <location>
        <begin position="120"/>
        <end position="130"/>
    </location>
</feature>
<gene>
    <name evidence="4" type="ORF">OHK93_005277</name>
</gene>
<feature type="region of interest" description="Disordered" evidence="3">
    <location>
        <begin position="546"/>
        <end position="567"/>
    </location>
</feature>
<sequence length="930" mass="102020">MPTKIVKERDEEKDPESPRPKQKHRHKSSRSTHKTKKEKASTPPQQSTTSLSPTTKRRASVPETRSDRNTPSDSPLASKTSLPYPSFSKAHSKEAVGSRDNVAKPRLSSYYTPDPTDIEQGTKERDERSRERRKSAGLAPPSPPETTVEDKAKMEEREREREPEPRLERLKPERKKTDLEKAAAELKRKLTRSSSSRDVPKLEKSESTRSRNSHREGSREEGRSGPTSARNSKPGTPSKWRPRPVTIEVVDDTASNPASNRSFRKISSSSVHSSGAKSEAPTESTDSDATSIAPQQPNTLRPFTSQADRLSSSTLDADSEPKTPTASEPHYPPSRKETPAFSVGGRSDIFDDSPMPPPPPPPPPPEMIAPRVDYLIRNGGLSQEVPRGLLGAQPSTLQVQSAQSTNSVDGFFSPLYNVLDDYMKVISRNGSIAVATGYRSVARRLLDRLEAVFARDISSEACTCTICESSPTYGQETEEKQGVSWGEILEYVCGRQELPQWPPFVFDSFGSGLSKTDHVAPMQKLDIDVPEEFRAHYIRQSRKTKQTVDRWLESQPENPTSPPQDVDDETLTFAMLTRLEPDQRPILKSLLGVAPTRPASAAPTADGRATPLLLPDPTSLLQKTGLAIQRLYRLPTPPRDPESAIYLLSNPQLHNTLATLAAVNDHEWDILISGRFDGFLRSGAEESPRPTSAAPNHTISRGPTPSHHYINRPSTATAAGSTAPYTPPSRGPTPFATRLQRQSQQQQSSPASVGAPVALDEETEIATLAEVEREIYLGMEALEDAFEALHQKAEVVRSALRERGAGLMAQASQRRRAVAGSMSVLDPRMGTPASCGVWAVEGGESTDDDGDATGSEWGDGADGQSELAPDDSASNISRSRVRRPRRRTERRKTPAPVEEEDEEPDEGDEVVDVVAGGQDGGRGKERRKVY</sequence>
<dbReference type="PANTHER" id="PTHR15074">
    <property type="entry name" value="METHYL-CPG-BINDING PROTEIN"/>
    <property type="match status" value="1"/>
</dbReference>
<feature type="compositionally biased region" description="Low complexity" evidence="3">
    <location>
        <begin position="259"/>
        <end position="278"/>
    </location>
</feature>
<comment type="caution">
    <text evidence="4">The sequence shown here is derived from an EMBL/GenBank/DDBJ whole genome shotgun (WGS) entry which is preliminary data.</text>
</comment>
<evidence type="ECO:0000256" key="2">
    <source>
        <dbReference type="ARBA" id="ARBA00023242"/>
    </source>
</evidence>
<dbReference type="PANTHER" id="PTHR15074:SF5">
    <property type="entry name" value="5-METHYLCYTOSINE G_T MISMATCH-SPECIFIC DNA GLYCOSYLASE"/>
    <property type="match status" value="1"/>
</dbReference>
<dbReference type="Proteomes" id="UP001161017">
    <property type="component" value="Unassembled WGS sequence"/>
</dbReference>
<evidence type="ECO:0008006" key="6">
    <source>
        <dbReference type="Google" id="ProtNLM"/>
    </source>
</evidence>
<feature type="compositionally biased region" description="Polar residues" evidence="3">
    <location>
        <begin position="689"/>
        <end position="703"/>
    </location>
</feature>
<feature type="compositionally biased region" description="Basic residues" evidence="3">
    <location>
        <begin position="20"/>
        <end position="37"/>
    </location>
</feature>
<feature type="compositionally biased region" description="Basic residues" evidence="3">
    <location>
        <begin position="879"/>
        <end position="890"/>
    </location>
</feature>
<feature type="region of interest" description="Disordered" evidence="3">
    <location>
        <begin position="1"/>
        <end position="367"/>
    </location>
</feature>
<protein>
    <recommendedName>
        <fullName evidence="6">5-Methylcytosine G/T mismatch-specific DNA glycosylase</fullName>
    </recommendedName>
</protein>
<dbReference type="GO" id="GO:0005634">
    <property type="term" value="C:nucleus"/>
    <property type="evidence" value="ECO:0007669"/>
    <property type="project" value="UniProtKB-SubCell"/>
</dbReference>
<feature type="compositionally biased region" description="Low complexity" evidence="3">
    <location>
        <begin position="713"/>
        <end position="724"/>
    </location>
</feature>